<reference evidence="3 4" key="1">
    <citation type="submission" date="2019-01" db="EMBL/GenBank/DDBJ databases">
        <title>Halorientalis sp. F13-25 a new haloarchaeum isolated from hypersaline water.</title>
        <authorList>
            <person name="Ana D.-V."/>
            <person name="Cristina S.-P."/>
            <person name="Antonio V."/>
        </authorList>
    </citation>
    <scope>NUCLEOTIDE SEQUENCE [LARGE SCALE GENOMIC DNA]</scope>
    <source>
        <strain evidence="3 4">F13-25</strain>
    </source>
</reference>
<gene>
    <name evidence="3" type="ORF">EAF64_01780</name>
</gene>
<organism evidence="3 4">
    <name type="scientific">Halorientalis pallida</name>
    <dbReference type="NCBI Taxonomy" id="2479928"/>
    <lineage>
        <taxon>Archaea</taxon>
        <taxon>Methanobacteriati</taxon>
        <taxon>Methanobacteriota</taxon>
        <taxon>Stenosarchaea group</taxon>
        <taxon>Halobacteria</taxon>
        <taxon>Halobacteriales</taxon>
        <taxon>Haloarculaceae</taxon>
        <taxon>Halorientalis</taxon>
    </lineage>
</organism>
<sequence>MAVAARLDIPSPFSGDDATFDEYDAFVPERIPDPGTYLDDHVLTGREHLAFHRQTRTLFHERGVYDTTFGYDLARLNLDVRHPDAGTGTRARAQSDGPDAGDSRVLVAEFTPTTEFCPQSTRLAKGSFPAWNGLAHRHEYDLLRVRIDEMHYESAVINEELRDHEKWYLESGTLPDQRGGTGDPGDGEYVEGPETPF</sequence>
<dbReference type="Pfam" id="PF25979">
    <property type="entry name" value="DUF7998"/>
    <property type="match status" value="1"/>
</dbReference>
<accession>A0A498L6X3</accession>
<feature type="domain" description="DUF7998" evidence="2">
    <location>
        <begin position="19"/>
        <end position="174"/>
    </location>
</feature>
<protein>
    <recommendedName>
        <fullName evidence="2">DUF7998 domain-containing protein</fullName>
    </recommendedName>
</protein>
<dbReference type="RefSeq" id="WP_129067895.1">
    <property type="nucleotide sequence ID" value="NZ_RDFA01000001.1"/>
</dbReference>
<evidence type="ECO:0000259" key="2">
    <source>
        <dbReference type="Pfam" id="PF25979"/>
    </source>
</evidence>
<dbReference type="EMBL" id="RDFA01000001">
    <property type="protein sequence ID" value="RXK52042.1"/>
    <property type="molecule type" value="Genomic_DNA"/>
</dbReference>
<keyword evidence="4" id="KW-1185">Reference proteome</keyword>
<dbReference type="AlphaFoldDB" id="A0A498L6X3"/>
<proteinExistence type="predicted"/>
<dbReference type="Proteomes" id="UP000289691">
    <property type="component" value="Unassembled WGS sequence"/>
</dbReference>
<evidence type="ECO:0000313" key="4">
    <source>
        <dbReference type="Proteomes" id="UP000289691"/>
    </source>
</evidence>
<name>A0A498L6X3_9EURY</name>
<evidence type="ECO:0000313" key="3">
    <source>
        <dbReference type="EMBL" id="RXK52042.1"/>
    </source>
</evidence>
<feature type="region of interest" description="Disordered" evidence="1">
    <location>
        <begin position="172"/>
        <end position="197"/>
    </location>
</feature>
<feature type="region of interest" description="Disordered" evidence="1">
    <location>
        <begin position="82"/>
        <end position="101"/>
    </location>
</feature>
<evidence type="ECO:0000256" key="1">
    <source>
        <dbReference type="SAM" id="MobiDB-lite"/>
    </source>
</evidence>
<dbReference type="OrthoDB" id="169375at2157"/>
<dbReference type="InterPro" id="IPR058311">
    <property type="entry name" value="DUF7998"/>
</dbReference>
<comment type="caution">
    <text evidence="3">The sequence shown here is derived from an EMBL/GenBank/DDBJ whole genome shotgun (WGS) entry which is preliminary data.</text>
</comment>